<dbReference type="OrthoDB" id="2313863at2"/>
<reference evidence="2 3" key="1">
    <citation type="journal article" date="2014" name="Genome Announc.">
        <title>Genome Sequence of Lactobacillus fabifermentans Strain T30PCM01, Isolated from Fermenting Grape Marc.</title>
        <authorList>
            <person name="Treu L."/>
            <person name="Vendramin V."/>
            <person name="Bovo B."/>
            <person name="Giacomini A."/>
            <person name="Corich V."/>
            <person name="Campanaro S."/>
        </authorList>
    </citation>
    <scope>NUCLEOTIDE SEQUENCE [LARGE SCALE GENOMIC DNA]</scope>
    <source>
        <strain evidence="2 3">T30PCM01</strain>
    </source>
</reference>
<feature type="transmembrane region" description="Helical" evidence="1">
    <location>
        <begin position="118"/>
        <end position="139"/>
    </location>
</feature>
<feature type="transmembrane region" description="Helical" evidence="1">
    <location>
        <begin position="151"/>
        <end position="170"/>
    </location>
</feature>
<keyword evidence="1" id="KW-0812">Transmembrane</keyword>
<accession>W6TBG6</accession>
<evidence type="ECO:0000313" key="2">
    <source>
        <dbReference type="EMBL" id="ETY72605.1"/>
    </source>
</evidence>
<feature type="transmembrane region" description="Helical" evidence="1">
    <location>
        <begin position="17"/>
        <end position="34"/>
    </location>
</feature>
<sequence>MMGLWLHDYYLFKRQRLAVGLTWGLAVLCLIGFGSWGIEIGMTLFAIMLSMLLLSILSDNQQNHGLKFLLALPVTRTNFVRQKYELLLVNVASAVLIMTGTTWLVAGIQRWQLSLGAIFQQAYLVGLVILALLVVILPYQLKHGPEATQTFMSVVGAVVAAVIGGGYLSVQKTSWGRTIFDHILTAVQQHGLTSLLLVITGLVVILLISSYLMGRQALAQLEL</sequence>
<protein>
    <submittedName>
        <fullName evidence="2">Uncharacterized protein</fullName>
    </submittedName>
</protein>
<keyword evidence="1" id="KW-0472">Membrane</keyword>
<dbReference type="EMBL" id="AWWK01000094">
    <property type="protein sequence ID" value="ETY72605.1"/>
    <property type="molecule type" value="Genomic_DNA"/>
</dbReference>
<dbReference type="RefSeq" id="WP_033614892.1">
    <property type="nucleotide sequence ID" value="NZ_KK036540.1"/>
</dbReference>
<gene>
    <name evidence="2" type="ORF">LFAB_16800</name>
</gene>
<dbReference type="Proteomes" id="UP000019247">
    <property type="component" value="Unassembled WGS sequence"/>
</dbReference>
<name>W6TBG6_9LACO</name>
<dbReference type="AlphaFoldDB" id="W6TBG6"/>
<proteinExistence type="predicted"/>
<dbReference type="PATRIC" id="fig|1400520.3.peg.3303"/>
<evidence type="ECO:0000313" key="3">
    <source>
        <dbReference type="Proteomes" id="UP000019247"/>
    </source>
</evidence>
<dbReference type="eggNOG" id="ENOG5030BM7">
    <property type="taxonomic scope" value="Bacteria"/>
</dbReference>
<dbReference type="HOGENOM" id="CLU_1238883_0_0_9"/>
<feature type="transmembrane region" description="Helical" evidence="1">
    <location>
        <begin position="86"/>
        <end position="106"/>
    </location>
</feature>
<feature type="transmembrane region" description="Helical" evidence="1">
    <location>
        <begin position="190"/>
        <end position="213"/>
    </location>
</feature>
<evidence type="ECO:0000256" key="1">
    <source>
        <dbReference type="SAM" id="Phobius"/>
    </source>
</evidence>
<dbReference type="STRING" id="1400520.LFAB_16800"/>
<feature type="transmembrane region" description="Helical" evidence="1">
    <location>
        <begin position="40"/>
        <end position="57"/>
    </location>
</feature>
<comment type="caution">
    <text evidence="2">The sequence shown here is derived from an EMBL/GenBank/DDBJ whole genome shotgun (WGS) entry which is preliminary data.</text>
</comment>
<dbReference type="InterPro" id="IPR025699">
    <property type="entry name" value="ABC2_memb-like"/>
</dbReference>
<organism evidence="2 3">
    <name type="scientific">Lactiplantibacillus fabifermentans T30PCM01</name>
    <dbReference type="NCBI Taxonomy" id="1400520"/>
    <lineage>
        <taxon>Bacteria</taxon>
        <taxon>Bacillati</taxon>
        <taxon>Bacillota</taxon>
        <taxon>Bacilli</taxon>
        <taxon>Lactobacillales</taxon>
        <taxon>Lactobacillaceae</taxon>
        <taxon>Lactiplantibacillus</taxon>
    </lineage>
</organism>
<dbReference type="Pfam" id="PF13346">
    <property type="entry name" value="ABC2_membrane_5"/>
    <property type="match status" value="1"/>
</dbReference>
<keyword evidence="1" id="KW-1133">Transmembrane helix</keyword>